<dbReference type="Pfam" id="PF18492">
    <property type="entry name" value="ORF_2_N"/>
    <property type="match status" value="1"/>
</dbReference>
<organism evidence="3">
    <name type="scientific">Rheinheimera sp. BAL341</name>
    <dbReference type="NCBI Taxonomy" id="1708203"/>
    <lineage>
        <taxon>Bacteria</taxon>
        <taxon>Pseudomonadati</taxon>
        <taxon>Pseudomonadota</taxon>
        <taxon>Gammaproteobacteria</taxon>
        <taxon>Chromatiales</taxon>
        <taxon>Chromatiaceae</taxon>
        <taxon>Rheinheimera</taxon>
    </lineage>
</organism>
<sequence length="188" mass="20561">MKYKTSILATTLCLVMNTACAQELKNELQQNANTRTVEKPSMAVNANQAGKYGMYQLQPDLIAVPQALADRNNSLKDIGNMTLVSRPADTDVDQMLEFRRNAVVRNSMTGEMGVVTGNISVLAKPDNGITGLLQQFNLKVVRSASSTGVYIVQPKDDVELVALLQQIKASGLVSTARLDILERKYTNQ</sequence>
<proteinExistence type="predicted"/>
<protein>
    <recommendedName>
        <fullName evidence="2">ASP external chaperone domain-containing protein</fullName>
    </recommendedName>
</protein>
<dbReference type="EMBL" id="CAAJGR010000006">
    <property type="protein sequence ID" value="VHO05771.1"/>
    <property type="molecule type" value="Genomic_DNA"/>
</dbReference>
<reference evidence="3" key="1">
    <citation type="submission" date="2019-04" db="EMBL/GenBank/DDBJ databases">
        <authorList>
            <person name="Brambilla D."/>
        </authorList>
    </citation>
    <scope>NUCLEOTIDE SEQUENCE</scope>
    <source>
        <strain evidence="3">BAL1</strain>
    </source>
</reference>
<keyword evidence="1" id="KW-0732">Signal</keyword>
<feature type="domain" description="ASP external chaperone" evidence="2">
    <location>
        <begin position="88"/>
        <end position="185"/>
    </location>
</feature>
<evidence type="ECO:0000256" key="1">
    <source>
        <dbReference type="SAM" id="SignalP"/>
    </source>
</evidence>
<dbReference type="AlphaFoldDB" id="A0A486XV38"/>
<accession>A0A486XV38</accession>
<evidence type="ECO:0000313" key="3">
    <source>
        <dbReference type="EMBL" id="VHO05771.1"/>
    </source>
</evidence>
<feature type="chain" id="PRO_5019845167" description="ASP external chaperone domain-containing protein" evidence="1">
    <location>
        <begin position="22"/>
        <end position="188"/>
    </location>
</feature>
<evidence type="ECO:0000259" key="2">
    <source>
        <dbReference type="Pfam" id="PF18492"/>
    </source>
</evidence>
<feature type="signal peptide" evidence="1">
    <location>
        <begin position="1"/>
        <end position="21"/>
    </location>
</feature>
<gene>
    <name evidence="3" type="ORF">BAL341_2857</name>
</gene>
<name>A0A486XV38_9GAMM</name>
<dbReference type="InterPro" id="IPR040536">
    <property type="entry name" value="ASPCH"/>
</dbReference>